<dbReference type="Pfam" id="PF02909">
    <property type="entry name" value="TetR_C_1"/>
    <property type="match status" value="1"/>
</dbReference>
<evidence type="ECO:0000313" key="8">
    <source>
        <dbReference type="EMBL" id="GAA1796225.1"/>
    </source>
</evidence>
<dbReference type="SUPFAM" id="SSF48498">
    <property type="entry name" value="Tetracyclin repressor-like, C-terminal domain"/>
    <property type="match status" value="1"/>
</dbReference>
<evidence type="ECO:0000256" key="6">
    <source>
        <dbReference type="SAM" id="MobiDB-lite"/>
    </source>
</evidence>
<dbReference type="InterPro" id="IPR001647">
    <property type="entry name" value="HTH_TetR"/>
</dbReference>
<proteinExistence type="predicted"/>
<feature type="region of interest" description="Disordered" evidence="6">
    <location>
        <begin position="1"/>
        <end position="45"/>
    </location>
</feature>
<feature type="domain" description="HTH tetR-type" evidence="7">
    <location>
        <begin position="49"/>
        <end position="109"/>
    </location>
</feature>
<sequence>MSFAIRLDQGQDEPGEAKMTTTADEGDRAGTGGGTGPSRRRAGRPAQGILSRRLIFETALRLVDRGGAEAAGIRAVAKELGVQPSALYNHVDGYPDLVAGMRELISDRIPLDMFDRSPWDEALVEWSGHYRDTFAAHPSTVALLAVLPLAEESSTTLMYDGVIRALVRAGWPEERVLVLLVALESFILGSALDLGADEQMLDPGPREDVPVFTSVYRARAAMLAAKRQSTADASFEFGLRAMLTGFRAEFESLRGDGA</sequence>
<dbReference type="Proteomes" id="UP001500851">
    <property type="component" value="Unassembled WGS sequence"/>
</dbReference>
<dbReference type="InterPro" id="IPR036271">
    <property type="entry name" value="Tet_transcr_reg_TetR-rel_C_sf"/>
</dbReference>
<keyword evidence="4" id="KW-0804">Transcription</keyword>
<dbReference type="SUPFAM" id="SSF46689">
    <property type="entry name" value="Homeodomain-like"/>
    <property type="match status" value="1"/>
</dbReference>
<organism evidence="8 9">
    <name type="scientific">Leucobacter iarius</name>
    <dbReference type="NCBI Taxonomy" id="333963"/>
    <lineage>
        <taxon>Bacteria</taxon>
        <taxon>Bacillati</taxon>
        <taxon>Actinomycetota</taxon>
        <taxon>Actinomycetes</taxon>
        <taxon>Micrococcales</taxon>
        <taxon>Microbacteriaceae</taxon>
        <taxon>Leucobacter</taxon>
    </lineage>
</organism>
<evidence type="ECO:0000256" key="3">
    <source>
        <dbReference type="ARBA" id="ARBA00023125"/>
    </source>
</evidence>
<dbReference type="Gene3D" id="1.10.357.10">
    <property type="entry name" value="Tetracycline Repressor, domain 2"/>
    <property type="match status" value="1"/>
</dbReference>
<evidence type="ECO:0000256" key="2">
    <source>
        <dbReference type="ARBA" id="ARBA00023015"/>
    </source>
</evidence>
<dbReference type="PRINTS" id="PR00400">
    <property type="entry name" value="TETREPRESSOR"/>
</dbReference>
<dbReference type="InterPro" id="IPR003012">
    <property type="entry name" value="Tet_transcr_reg_TetR"/>
</dbReference>
<accession>A0ABN2LQ57</accession>
<comment type="caution">
    <text evidence="8">The sequence shown here is derived from an EMBL/GenBank/DDBJ whole genome shotgun (WGS) entry which is preliminary data.</text>
</comment>
<keyword evidence="3 5" id="KW-0238">DNA-binding</keyword>
<dbReference type="EMBL" id="BAAAOB010000004">
    <property type="protein sequence ID" value="GAA1796225.1"/>
    <property type="molecule type" value="Genomic_DNA"/>
</dbReference>
<evidence type="ECO:0000256" key="4">
    <source>
        <dbReference type="ARBA" id="ARBA00023163"/>
    </source>
</evidence>
<dbReference type="PROSITE" id="PS50977">
    <property type="entry name" value="HTH_TETR_2"/>
    <property type="match status" value="1"/>
</dbReference>
<keyword evidence="2" id="KW-0805">Transcription regulation</keyword>
<dbReference type="InterPro" id="IPR004111">
    <property type="entry name" value="Repressor_TetR_C"/>
</dbReference>
<dbReference type="Pfam" id="PF00440">
    <property type="entry name" value="TetR_N"/>
    <property type="match status" value="1"/>
</dbReference>
<gene>
    <name evidence="8" type="ORF">GCM10009768_26560</name>
</gene>
<keyword evidence="1" id="KW-0678">Repressor</keyword>
<evidence type="ECO:0000256" key="5">
    <source>
        <dbReference type="PROSITE-ProRule" id="PRU00335"/>
    </source>
</evidence>
<dbReference type="InterPro" id="IPR009057">
    <property type="entry name" value="Homeodomain-like_sf"/>
</dbReference>
<evidence type="ECO:0000313" key="9">
    <source>
        <dbReference type="Proteomes" id="UP001500851"/>
    </source>
</evidence>
<keyword evidence="9" id="KW-1185">Reference proteome</keyword>
<reference evidence="8 9" key="1">
    <citation type="journal article" date="2019" name="Int. J. Syst. Evol. Microbiol.">
        <title>The Global Catalogue of Microorganisms (GCM) 10K type strain sequencing project: providing services to taxonomists for standard genome sequencing and annotation.</title>
        <authorList>
            <consortium name="The Broad Institute Genomics Platform"/>
            <consortium name="The Broad Institute Genome Sequencing Center for Infectious Disease"/>
            <person name="Wu L."/>
            <person name="Ma J."/>
        </authorList>
    </citation>
    <scope>NUCLEOTIDE SEQUENCE [LARGE SCALE GENOMIC DNA]</scope>
    <source>
        <strain evidence="8 9">JCM 14736</strain>
    </source>
</reference>
<name>A0ABN2LQ57_9MICO</name>
<feature type="DNA-binding region" description="H-T-H motif" evidence="5">
    <location>
        <begin position="72"/>
        <end position="91"/>
    </location>
</feature>
<protein>
    <submittedName>
        <fullName evidence="8">Helix-turn-helix domain-containing protein</fullName>
    </submittedName>
</protein>
<evidence type="ECO:0000259" key="7">
    <source>
        <dbReference type="PROSITE" id="PS50977"/>
    </source>
</evidence>
<evidence type="ECO:0000256" key="1">
    <source>
        <dbReference type="ARBA" id="ARBA00022491"/>
    </source>
</evidence>